<dbReference type="RefSeq" id="WP_035014807.1">
    <property type="nucleotide sequence ID" value="NZ_ARZY01000019.1"/>
</dbReference>
<keyword evidence="2" id="KW-0812">Transmembrane</keyword>
<keyword evidence="2" id="KW-0472">Membrane</keyword>
<evidence type="ECO:0000256" key="2">
    <source>
        <dbReference type="SAM" id="Phobius"/>
    </source>
</evidence>
<dbReference type="AlphaFoldDB" id="W7QWY3"/>
<protein>
    <recommendedName>
        <fullName evidence="5">HEAT repeat domain-containing protein</fullName>
    </recommendedName>
</protein>
<proteinExistence type="predicted"/>
<evidence type="ECO:0000313" key="4">
    <source>
        <dbReference type="Proteomes" id="UP000019276"/>
    </source>
</evidence>
<evidence type="ECO:0008006" key="5">
    <source>
        <dbReference type="Google" id="ProtNLM"/>
    </source>
</evidence>
<comment type="caution">
    <text evidence="3">The sequence shown here is derived from an EMBL/GenBank/DDBJ whole genome shotgun (WGS) entry which is preliminary data.</text>
</comment>
<dbReference type="PROSITE" id="PS51257">
    <property type="entry name" value="PROKAR_LIPOPROTEIN"/>
    <property type="match status" value="1"/>
</dbReference>
<feature type="transmembrane region" description="Helical" evidence="2">
    <location>
        <begin position="7"/>
        <end position="24"/>
    </location>
</feature>
<feature type="region of interest" description="Disordered" evidence="1">
    <location>
        <begin position="50"/>
        <end position="73"/>
    </location>
</feature>
<evidence type="ECO:0000313" key="3">
    <source>
        <dbReference type="EMBL" id="EWH09785.1"/>
    </source>
</evidence>
<dbReference type="Proteomes" id="UP000019276">
    <property type="component" value="Unassembled WGS sequence"/>
</dbReference>
<gene>
    <name evidence="3" type="ORF">DS2_10878</name>
</gene>
<organism evidence="3 4">
    <name type="scientific">Catenovulum agarivorans DS-2</name>
    <dbReference type="NCBI Taxonomy" id="1328313"/>
    <lineage>
        <taxon>Bacteria</taxon>
        <taxon>Pseudomonadati</taxon>
        <taxon>Pseudomonadota</taxon>
        <taxon>Gammaproteobacteria</taxon>
        <taxon>Alteromonadales</taxon>
        <taxon>Alteromonadaceae</taxon>
        <taxon>Catenovulum</taxon>
    </lineage>
</organism>
<evidence type="ECO:0000256" key="1">
    <source>
        <dbReference type="SAM" id="MobiDB-lite"/>
    </source>
</evidence>
<dbReference type="OrthoDB" id="9850249at2"/>
<keyword evidence="2" id="KW-1133">Transmembrane helix</keyword>
<sequence length="303" mass="34271">MQKITYIFVWSFIGLMAAGIGYLLQGCVLNSNTNNQTVANHNQTIENSRLTPSPVIKSDATKEPTKSPTQVQSHQADLSQLLLYKPLRNISRNELKLALQQNPHQLIDFIKAYAQADAFETRLLLDVVFQFSDEYREQVALEMLKSNNGEFRIAGYRLLASANSESPQTAGENIRRVIEHSYMENNDNVLTQVFVGLSSHNFDQQTAEQIRLRIAATAAPYDTDLAVESTRLLAKFEPSKILEERIEQHLLSNDESIMLQTLNLLYEIGPISSEIKLVVTDIVSDPKYDVQIRETAKAISKQW</sequence>
<keyword evidence="4" id="KW-1185">Reference proteome</keyword>
<name>W7QWY3_9ALTE</name>
<dbReference type="EMBL" id="ARZY01000019">
    <property type="protein sequence ID" value="EWH09785.1"/>
    <property type="molecule type" value="Genomic_DNA"/>
</dbReference>
<reference evidence="3 4" key="1">
    <citation type="journal article" date="2014" name="Genome Announc.">
        <title>Draft Genome Sequence of the Agar-Degrading Bacterium Catenovulum sp. Strain DS-2, Isolated from Intestines of Haliotis diversicolor.</title>
        <authorList>
            <person name="Shan D."/>
            <person name="Li X."/>
            <person name="Gu Z."/>
            <person name="Wei G."/>
            <person name="Gao Z."/>
            <person name="Shao Z."/>
        </authorList>
    </citation>
    <scope>NUCLEOTIDE SEQUENCE [LARGE SCALE GENOMIC DNA]</scope>
    <source>
        <strain evidence="3 4">DS-2</strain>
    </source>
</reference>
<dbReference type="STRING" id="1328313.DS2_10878"/>
<accession>W7QWY3</accession>